<name>A0ABT7PIH7_9BACT</name>
<dbReference type="Proteomes" id="UP001239462">
    <property type="component" value="Unassembled WGS sequence"/>
</dbReference>
<accession>A0ABT7PIH7</accession>
<keyword evidence="2" id="KW-1185">Reference proteome</keyword>
<comment type="caution">
    <text evidence="1">The sequence shown here is derived from an EMBL/GenBank/DDBJ whole genome shotgun (WGS) entry which is preliminary data.</text>
</comment>
<dbReference type="PANTHER" id="PTHR43737">
    <property type="entry name" value="BLL7424 PROTEIN"/>
    <property type="match status" value="1"/>
</dbReference>
<dbReference type="InterPro" id="IPR010869">
    <property type="entry name" value="DUF1501"/>
</dbReference>
<evidence type="ECO:0000313" key="1">
    <source>
        <dbReference type="EMBL" id="MDM4016099.1"/>
    </source>
</evidence>
<organism evidence="1 2">
    <name type="scientific">Roseiconus lacunae</name>
    <dbReference type="NCBI Taxonomy" id="2605694"/>
    <lineage>
        <taxon>Bacteria</taxon>
        <taxon>Pseudomonadati</taxon>
        <taxon>Planctomycetota</taxon>
        <taxon>Planctomycetia</taxon>
        <taxon>Pirellulales</taxon>
        <taxon>Pirellulaceae</taxon>
        <taxon>Roseiconus</taxon>
    </lineage>
</organism>
<proteinExistence type="predicted"/>
<dbReference type="PROSITE" id="PS51318">
    <property type="entry name" value="TAT"/>
    <property type="match status" value="1"/>
</dbReference>
<protein>
    <submittedName>
        <fullName evidence="1">DUF1501 domain-containing protein</fullName>
    </submittedName>
</protein>
<sequence length="475" mass="52065">MPQKQSTLSAARVPRRDVLYGLGASLGSVALTAMMADDLAANPNAGPMSPKPQHVPAKAKRCIFLMMEGGPSHLDTFDPKPKLKQLHLKEFNRAGKQKSAMESGKRYYVQSPFDFKQAGQSGAEMASNWEHLAGVADELCFYRGCQVDSVNHPTAMYQMNCGNRFGGDPAMGAWVTYGLGSINQDLPGFVVLPAVSYPQGGSANWSNGYLPAQFQGTALRPSGSPILDLDPPAGIPRQQQRLNLDLIAELNRRHAAKHPTHQDLAARMSNYELAFRMQMQVPTVLDLSDETERTLQLYGVNQEPTRTFGRKCLLARKLIENGVRFVQLYHGSWDSHDYIQRAHGSLVRAVDQPIAALIQDLKDRGLLDSTLIVWCGEFGRSPDNGVRGGTAYGRDHNPNAMSIWLAGGGVKAGHTIGATDETGAEAVENVHHVRDLHVTLLRLLGLDDNKLTYYHAGRFKQLSQFGGKVIDELIA</sequence>
<dbReference type="RefSeq" id="WP_289163710.1">
    <property type="nucleotide sequence ID" value="NZ_JASZZN010000007.1"/>
</dbReference>
<dbReference type="PANTHER" id="PTHR43737:SF1">
    <property type="entry name" value="DUF1501 DOMAIN-CONTAINING PROTEIN"/>
    <property type="match status" value="1"/>
</dbReference>
<gene>
    <name evidence="1" type="ORF">QTN89_11695</name>
</gene>
<dbReference type="EMBL" id="JASZZN010000007">
    <property type="protein sequence ID" value="MDM4016099.1"/>
    <property type="molecule type" value="Genomic_DNA"/>
</dbReference>
<evidence type="ECO:0000313" key="2">
    <source>
        <dbReference type="Proteomes" id="UP001239462"/>
    </source>
</evidence>
<reference evidence="1 2" key="1">
    <citation type="submission" date="2023-06" db="EMBL/GenBank/DDBJ databases">
        <title>Roseiconus lacunae JC819 isolated from Gulf of Mannar region, Tamil Nadu.</title>
        <authorList>
            <person name="Pk S."/>
            <person name="Ch S."/>
            <person name="Ch V.R."/>
        </authorList>
    </citation>
    <scope>NUCLEOTIDE SEQUENCE [LARGE SCALE GENOMIC DNA]</scope>
    <source>
        <strain evidence="1 2">JC819</strain>
    </source>
</reference>
<dbReference type="InterPro" id="IPR017850">
    <property type="entry name" value="Alkaline_phosphatase_core_sf"/>
</dbReference>
<dbReference type="Gene3D" id="3.40.720.10">
    <property type="entry name" value="Alkaline Phosphatase, subunit A"/>
    <property type="match status" value="1"/>
</dbReference>
<dbReference type="SUPFAM" id="SSF53649">
    <property type="entry name" value="Alkaline phosphatase-like"/>
    <property type="match status" value="1"/>
</dbReference>
<dbReference type="InterPro" id="IPR006311">
    <property type="entry name" value="TAT_signal"/>
</dbReference>
<dbReference type="Pfam" id="PF07394">
    <property type="entry name" value="DUF1501"/>
    <property type="match status" value="1"/>
</dbReference>